<evidence type="ECO:0000313" key="7">
    <source>
        <dbReference type="EMBL" id="KRR05294.1"/>
    </source>
</evidence>
<dbReference type="STRING" id="1518501.CQ10_24820"/>
<evidence type="ECO:0000259" key="6">
    <source>
        <dbReference type="PROSITE" id="PS50893"/>
    </source>
</evidence>
<keyword evidence="3" id="KW-0547">Nucleotide-binding</keyword>
<dbReference type="RefSeq" id="WP_057851847.1">
    <property type="nucleotide sequence ID" value="NZ_LLXX01000119.1"/>
</dbReference>
<dbReference type="Proteomes" id="UP000051913">
    <property type="component" value="Unassembled WGS sequence"/>
</dbReference>
<dbReference type="Gene3D" id="3.40.50.300">
    <property type="entry name" value="P-loop containing nucleotide triphosphate hydrolases"/>
    <property type="match status" value="1"/>
</dbReference>
<accession>A0A0R3LDJ2</accession>
<dbReference type="SUPFAM" id="SSF52540">
    <property type="entry name" value="P-loop containing nucleoside triphosphate hydrolases"/>
    <property type="match status" value="1"/>
</dbReference>
<dbReference type="InterPro" id="IPR003439">
    <property type="entry name" value="ABC_transporter-like_ATP-bd"/>
</dbReference>
<evidence type="ECO:0000256" key="1">
    <source>
        <dbReference type="ARBA" id="ARBA00005417"/>
    </source>
</evidence>
<dbReference type="OrthoDB" id="9807242at2"/>
<dbReference type="InterPro" id="IPR027417">
    <property type="entry name" value="P-loop_NTPase"/>
</dbReference>
<evidence type="ECO:0000256" key="5">
    <source>
        <dbReference type="ARBA" id="ARBA00024722"/>
    </source>
</evidence>
<dbReference type="InterPro" id="IPR017871">
    <property type="entry name" value="ABC_transporter-like_CS"/>
</dbReference>
<evidence type="ECO:0000313" key="8">
    <source>
        <dbReference type="Proteomes" id="UP000051913"/>
    </source>
</evidence>
<protein>
    <submittedName>
        <fullName evidence="7">Nitrate ABC transporter ATP-binding protein</fullName>
    </submittedName>
</protein>
<dbReference type="CDD" id="cd03293">
    <property type="entry name" value="ABC_NrtD_SsuB_transporters"/>
    <property type="match status" value="1"/>
</dbReference>
<reference evidence="7 8" key="1">
    <citation type="submission" date="2014-03" db="EMBL/GenBank/DDBJ databases">
        <title>Bradyrhizobium valentinum sp. nov., isolated from effective nodules of Lupinus mariae-josephae, a lupine endemic of basic-lime soils in Eastern Spain.</title>
        <authorList>
            <person name="Duran D."/>
            <person name="Rey L."/>
            <person name="Navarro A."/>
            <person name="Busquets A."/>
            <person name="Imperial J."/>
            <person name="Ruiz-Argueso T."/>
        </authorList>
    </citation>
    <scope>NUCLEOTIDE SEQUENCE [LARGE SCALE GENOMIC DNA]</scope>
    <source>
        <strain evidence="7 8">LmjM3</strain>
    </source>
</reference>
<proteinExistence type="inferred from homology"/>
<dbReference type="GO" id="GO:0016887">
    <property type="term" value="F:ATP hydrolysis activity"/>
    <property type="evidence" value="ECO:0007669"/>
    <property type="project" value="InterPro"/>
</dbReference>
<keyword evidence="2" id="KW-0813">Transport</keyword>
<dbReference type="PROSITE" id="PS50893">
    <property type="entry name" value="ABC_TRANSPORTER_2"/>
    <property type="match status" value="1"/>
</dbReference>
<sequence>MRMQPHSEFQGSPVPASAAPIAIELSEASVTFGRGPRAVPALSTTTLRIADGEFVALVGPSGCGKSTILRLVSGLVQPTSGVVIVGGREVAARALRVGMAFQNPTMLPWMTIERNIMLPLKIVEPFRSQFRKLRKSEFRDKANALLEQVGLKGFGNRYPWQLSGGMLQRANLCRALIHEPRMLLLDEPFGALDQFTREELWSILQDLWIAHKPTVLLVTHDLREAAFLGSRICVMSARPGRILDDSRVTFERPRTVAMTFEPDFVALNQKLRAFIEDARTASKDASAAQGAA</sequence>
<comment type="caution">
    <text evidence="7">The sequence shown here is derived from an EMBL/GenBank/DDBJ whole genome shotgun (WGS) entry which is preliminary data.</text>
</comment>
<dbReference type="Pfam" id="PF00005">
    <property type="entry name" value="ABC_tran"/>
    <property type="match status" value="1"/>
</dbReference>
<gene>
    <name evidence="7" type="ORF">CP49_00675</name>
</gene>
<dbReference type="SMART" id="SM00382">
    <property type="entry name" value="AAA"/>
    <property type="match status" value="1"/>
</dbReference>
<dbReference type="GO" id="GO:0005524">
    <property type="term" value="F:ATP binding"/>
    <property type="evidence" value="ECO:0007669"/>
    <property type="project" value="UniProtKB-KW"/>
</dbReference>
<dbReference type="PANTHER" id="PTHR42788">
    <property type="entry name" value="TAURINE IMPORT ATP-BINDING PROTEIN-RELATED"/>
    <property type="match status" value="1"/>
</dbReference>
<organism evidence="7 8">
    <name type="scientific">Bradyrhizobium valentinum</name>
    <dbReference type="NCBI Taxonomy" id="1518501"/>
    <lineage>
        <taxon>Bacteria</taxon>
        <taxon>Pseudomonadati</taxon>
        <taxon>Pseudomonadota</taxon>
        <taxon>Alphaproteobacteria</taxon>
        <taxon>Hyphomicrobiales</taxon>
        <taxon>Nitrobacteraceae</taxon>
        <taxon>Bradyrhizobium</taxon>
    </lineage>
</organism>
<comment type="function">
    <text evidence="5">Involved in beta-(1--&gt;2)glucan export. Transmembrane domains (TMD) form a pore in the inner membrane and the ATP-binding domain (NBD) is responsible for energy generation.</text>
</comment>
<keyword evidence="4 7" id="KW-0067">ATP-binding</keyword>
<dbReference type="EMBL" id="LLXX01000119">
    <property type="protein sequence ID" value="KRR05294.1"/>
    <property type="molecule type" value="Genomic_DNA"/>
</dbReference>
<keyword evidence="8" id="KW-1185">Reference proteome</keyword>
<dbReference type="AlphaFoldDB" id="A0A0R3LDJ2"/>
<dbReference type="InterPro" id="IPR003593">
    <property type="entry name" value="AAA+_ATPase"/>
</dbReference>
<comment type="similarity">
    <text evidence="1">Belongs to the ABC transporter superfamily.</text>
</comment>
<name>A0A0R3LDJ2_9BRAD</name>
<evidence type="ECO:0000256" key="3">
    <source>
        <dbReference type="ARBA" id="ARBA00022741"/>
    </source>
</evidence>
<feature type="domain" description="ABC transporter" evidence="6">
    <location>
        <begin position="25"/>
        <end position="262"/>
    </location>
</feature>
<dbReference type="InterPro" id="IPR050166">
    <property type="entry name" value="ABC_transporter_ATP-bind"/>
</dbReference>
<dbReference type="PROSITE" id="PS00211">
    <property type="entry name" value="ABC_TRANSPORTER_1"/>
    <property type="match status" value="1"/>
</dbReference>
<dbReference type="PANTHER" id="PTHR42788:SF13">
    <property type="entry name" value="ALIPHATIC SULFONATES IMPORT ATP-BINDING PROTEIN SSUB"/>
    <property type="match status" value="1"/>
</dbReference>
<evidence type="ECO:0000256" key="4">
    <source>
        <dbReference type="ARBA" id="ARBA00022840"/>
    </source>
</evidence>
<evidence type="ECO:0000256" key="2">
    <source>
        <dbReference type="ARBA" id="ARBA00022448"/>
    </source>
</evidence>